<proteinExistence type="predicted"/>
<dbReference type="AlphaFoldDB" id="A0AAV9HRJ9"/>
<gene>
    <name evidence="2" type="ORF">QBC42DRAFT_346197</name>
</gene>
<organism evidence="2 3">
    <name type="scientific">Cladorrhinum samala</name>
    <dbReference type="NCBI Taxonomy" id="585594"/>
    <lineage>
        <taxon>Eukaryota</taxon>
        <taxon>Fungi</taxon>
        <taxon>Dikarya</taxon>
        <taxon>Ascomycota</taxon>
        <taxon>Pezizomycotina</taxon>
        <taxon>Sordariomycetes</taxon>
        <taxon>Sordariomycetidae</taxon>
        <taxon>Sordariales</taxon>
        <taxon>Podosporaceae</taxon>
        <taxon>Cladorrhinum</taxon>
    </lineage>
</organism>
<feature type="signal peptide" evidence="1">
    <location>
        <begin position="1"/>
        <end position="16"/>
    </location>
</feature>
<keyword evidence="1" id="KW-0732">Signal</keyword>
<reference evidence="2" key="2">
    <citation type="submission" date="2023-06" db="EMBL/GenBank/DDBJ databases">
        <authorList>
            <consortium name="Lawrence Berkeley National Laboratory"/>
            <person name="Mondo S.J."/>
            <person name="Hensen N."/>
            <person name="Bonometti L."/>
            <person name="Westerberg I."/>
            <person name="Brannstrom I.O."/>
            <person name="Guillou S."/>
            <person name="Cros-Aarteil S."/>
            <person name="Calhoun S."/>
            <person name="Haridas S."/>
            <person name="Kuo A."/>
            <person name="Pangilinan J."/>
            <person name="Riley R."/>
            <person name="Labutti K."/>
            <person name="Andreopoulos B."/>
            <person name="Lipzen A."/>
            <person name="Chen C."/>
            <person name="Yanf M."/>
            <person name="Daum C."/>
            <person name="Ng V."/>
            <person name="Clum A."/>
            <person name="Steindorff A."/>
            <person name="Ohm R."/>
            <person name="Martin F."/>
            <person name="Silar P."/>
            <person name="Natvig D."/>
            <person name="Lalanne C."/>
            <person name="Gautier V."/>
            <person name="Ament-Velasquez S.L."/>
            <person name="Kruys A."/>
            <person name="Hutchinson M.I."/>
            <person name="Powell A.J."/>
            <person name="Barry K."/>
            <person name="Miller A.N."/>
            <person name="Grigoriev I.V."/>
            <person name="Debuchy R."/>
            <person name="Gladieux P."/>
            <person name="Thoren M.H."/>
            <person name="Johannesson H."/>
        </authorList>
    </citation>
    <scope>NUCLEOTIDE SEQUENCE</scope>
    <source>
        <strain evidence="2">PSN324</strain>
    </source>
</reference>
<reference evidence="2" key="1">
    <citation type="journal article" date="2023" name="Mol. Phylogenet. Evol.">
        <title>Genome-scale phylogeny and comparative genomics of the fungal order Sordariales.</title>
        <authorList>
            <person name="Hensen N."/>
            <person name="Bonometti L."/>
            <person name="Westerberg I."/>
            <person name="Brannstrom I.O."/>
            <person name="Guillou S."/>
            <person name="Cros-Aarteil S."/>
            <person name="Calhoun S."/>
            <person name="Haridas S."/>
            <person name="Kuo A."/>
            <person name="Mondo S."/>
            <person name="Pangilinan J."/>
            <person name="Riley R."/>
            <person name="LaButti K."/>
            <person name="Andreopoulos B."/>
            <person name="Lipzen A."/>
            <person name="Chen C."/>
            <person name="Yan M."/>
            <person name="Daum C."/>
            <person name="Ng V."/>
            <person name="Clum A."/>
            <person name="Steindorff A."/>
            <person name="Ohm R.A."/>
            <person name="Martin F."/>
            <person name="Silar P."/>
            <person name="Natvig D.O."/>
            <person name="Lalanne C."/>
            <person name="Gautier V."/>
            <person name="Ament-Velasquez S.L."/>
            <person name="Kruys A."/>
            <person name="Hutchinson M.I."/>
            <person name="Powell A.J."/>
            <person name="Barry K."/>
            <person name="Miller A.N."/>
            <person name="Grigoriev I.V."/>
            <person name="Debuchy R."/>
            <person name="Gladieux P."/>
            <person name="Hiltunen Thoren M."/>
            <person name="Johannesson H."/>
        </authorList>
    </citation>
    <scope>NUCLEOTIDE SEQUENCE</scope>
    <source>
        <strain evidence="2">PSN324</strain>
    </source>
</reference>
<evidence type="ECO:0008006" key="4">
    <source>
        <dbReference type="Google" id="ProtNLM"/>
    </source>
</evidence>
<dbReference type="EMBL" id="MU864969">
    <property type="protein sequence ID" value="KAK4462689.1"/>
    <property type="molecule type" value="Genomic_DNA"/>
</dbReference>
<evidence type="ECO:0000256" key="1">
    <source>
        <dbReference type="SAM" id="SignalP"/>
    </source>
</evidence>
<protein>
    <recommendedName>
        <fullName evidence="4">Secreted protein</fullName>
    </recommendedName>
</protein>
<accession>A0AAV9HRJ9</accession>
<evidence type="ECO:0000313" key="3">
    <source>
        <dbReference type="Proteomes" id="UP001321749"/>
    </source>
</evidence>
<sequence>MHFSKLLFGLVGSASAIDVYFHSADNCNGAAIVCTGLNPDVCCTGNSPSVAYRGVPTNWHINAQGFSNGGCGSPKWLADLNGQNWVCMVANSRPNYTGSRYWFVSRRRAEGTCSAGCTEQAKPDTLVLEDGVTKYDIAGLDDDKVEELFAIANSGAGPEAFAEIQTRRK</sequence>
<keyword evidence="3" id="KW-1185">Reference proteome</keyword>
<comment type="caution">
    <text evidence="2">The sequence shown here is derived from an EMBL/GenBank/DDBJ whole genome shotgun (WGS) entry which is preliminary data.</text>
</comment>
<name>A0AAV9HRJ9_9PEZI</name>
<dbReference type="Proteomes" id="UP001321749">
    <property type="component" value="Unassembled WGS sequence"/>
</dbReference>
<feature type="chain" id="PRO_5043339552" description="Secreted protein" evidence="1">
    <location>
        <begin position="17"/>
        <end position="169"/>
    </location>
</feature>
<evidence type="ECO:0000313" key="2">
    <source>
        <dbReference type="EMBL" id="KAK4462689.1"/>
    </source>
</evidence>